<sequence>MIASNKTYKLVNVAAGNVLDLSGSNNSLVVGGDWHAGDNQKWHIDEVNGGWMLRNIATGLYLGIKGDAKDREPAAMVAEVFHWHIVPYESDSSAFRLFVPNTSYNLDLTGSNPAPGTPVIVYTKHVPGDNQAWRFEEGVYQSQSSLPRHKDS</sequence>
<dbReference type="InterPro" id="IPR000772">
    <property type="entry name" value="Ricin_B_lectin"/>
</dbReference>
<proteinExistence type="predicted"/>
<name>A0A2G8S2V6_9APHY</name>
<dbReference type="PROSITE" id="PS50231">
    <property type="entry name" value="RICIN_B_LECTIN"/>
    <property type="match status" value="1"/>
</dbReference>
<organism evidence="2 3">
    <name type="scientific">Ganoderma sinense ZZ0214-1</name>
    <dbReference type="NCBI Taxonomy" id="1077348"/>
    <lineage>
        <taxon>Eukaryota</taxon>
        <taxon>Fungi</taxon>
        <taxon>Dikarya</taxon>
        <taxon>Basidiomycota</taxon>
        <taxon>Agaricomycotina</taxon>
        <taxon>Agaricomycetes</taxon>
        <taxon>Polyporales</taxon>
        <taxon>Polyporaceae</taxon>
        <taxon>Ganoderma</taxon>
    </lineage>
</organism>
<dbReference type="InterPro" id="IPR035992">
    <property type="entry name" value="Ricin_B-like_lectins"/>
</dbReference>
<reference evidence="2 3" key="1">
    <citation type="journal article" date="2015" name="Sci. Rep.">
        <title>Chromosome-level genome map provides insights into diverse defense mechanisms in the medicinal fungus Ganoderma sinense.</title>
        <authorList>
            <person name="Zhu Y."/>
            <person name="Xu J."/>
            <person name="Sun C."/>
            <person name="Zhou S."/>
            <person name="Xu H."/>
            <person name="Nelson D.R."/>
            <person name="Qian J."/>
            <person name="Song J."/>
            <person name="Luo H."/>
            <person name="Xiang L."/>
            <person name="Li Y."/>
            <person name="Xu Z."/>
            <person name="Ji A."/>
            <person name="Wang L."/>
            <person name="Lu S."/>
            <person name="Hayward A."/>
            <person name="Sun W."/>
            <person name="Li X."/>
            <person name="Schwartz D.C."/>
            <person name="Wang Y."/>
            <person name="Chen S."/>
        </authorList>
    </citation>
    <scope>NUCLEOTIDE SEQUENCE [LARGE SCALE GENOMIC DNA]</scope>
    <source>
        <strain evidence="2 3">ZZ0214-1</strain>
    </source>
</reference>
<gene>
    <name evidence="2" type="ORF">GSI_09820</name>
</gene>
<dbReference type="EMBL" id="AYKW01000029">
    <property type="protein sequence ID" value="PIL28067.1"/>
    <property type="molecule type" value="Genomic_DNA"/>
</dbReference>
<dbReference type="Pfam" id="PF14200">
    <property type="entry name" value="RicinB_lectin_2"/>
    <property type="match status" value="1"/>
</dbReference>
<comment type="caution">
    <text evidence="2">The sequence shown here is derived from an EMBL/GenBank/DDBJ whole genome shotgun (WGS) entry which is preliminary data.</text>
</comment>
<evidence type="ECO:0000313" key="2">
    <source>
        <dbReference type="EMBL" id="PIL28067.1"/>
    </source>
</evidence>
<dbReference type="SMART" id="SM00458">
    <property type="entry name" value="RICIN"/>
    <property type="match status" value="1"/>
</dbReference>
<dbReference type="Proteomes" id="UP000230002">
    <property type="component" value="Unassembled WGS sequence"/>
</dbReference>
<dbReference type="Gene3D" id="2.80.10.50">
    <property type="match status" value="1"/>
</dbReference>
<evidence type="ECO:0000259" key="1">
    <source>
        <dbReference type="SMART" id="SM00458"/>
    </source>
</evidence>
<accession>A0A2G8S2V6</accession>
<dbReference type="CDD" id="cd23422">
    <property type="entry name" value="beta-trefoil_Ricin_MPL_CNL"/>
    <property type="match status" value="1"/>
</dbReference>
<keyword evidence="3" id="KW-1185">Reference proteome</keyword>
<dbReference type="SUPFAM" id="SSF50370">
    <property type="entry name" value="Ricin B-like lectins"/>
    <property type="match status" value="1"/>
</dbReference>
<dbReference type="OrthoDB" id="2131701at2759"/>
<protein>
    <recommendedName>
        <fullName evidence="1">Ricin B lectin domain-containing protein</fullName>
    </recommendedName>
</protein>
<dbReference type="AlphaFoldDB" id="A0A2G8S2V6"/>
<evidence type="ECO:0000313" key="3">
    <source>
        <dbReference type="Proteomes" id="UP000230002"/>
    </source>
</evidence>
<feature type="domain" description="Ricin B lectin" evidence="1">
    <location>
        <begin position="5"/>
        <end position="136"/>
    </location>
</feature>